<dbReference type="InterPro" id="IPR029061">
    <property type="entry name" value="THDP-binding"/>
</dbReference>
<dbReference type="SUPFAM" id="SSF52922">
    <property type="entry name" value="TK C-terminal domain-like"/>
    <property type="match status" value="1"/>
</dbReference>
<dbReference type="CDD" id="cd07033">
    <property type="entry name" value="TPP_PYR_DXS_TK_like"/>
    <property type="match status" value="1"/>
</dbReference>
<dbReference type="Pfam" id="PF02779">
    <property type="entry name" value="Transket_pyr"/>
    <property type="match status" value="1"/>
</dbReference>
<evidence type="ECO:0000256" key="3">
    <source>
        <dbReference type="ARBA" id="ARBA00011738"/>
    </source>
</evidence>
<organism evidence="12 13">
    <name type="scientific">Clostridium thermobutyricum DSM 4928</name>
    <dbReference type="NCBI Taxonomy" id="1121339"/>
    <lineage>
        <taxon>Bacteria</taxon>
        <taxon>Bacillati</taxon>
        <taxon>Bacillota</taxon>
        <taxon>Clostridia</taxon>
        <taxon>Eubacteriales</taxon>
        <taxon>Clostridiaceae</taxon>
        <taxon>Clostridium</taxon>
    </lineage>
</organism>
<dbReference type="PANTHER" id="PTHR43322:SF5">
    <property type="entry name" value="1-DEOXY-D-XYLULOSE-5-PHOSPHATE SYNTHASE, CHLOROPLASTIC"/>
    <property type="match status" value="1"/>
</dbReference>
<dbReference type="GO" id="GO:0030976">
    <property type="term" value="F:thiamine pyrophosphate binding"/>
    <property type="evidence" value="ECO:0007669"/>
    <property type="project" value="UniProtKB-UniRule"/>
</dbReference>
<dbReference type="HAMAP" id="MF_00315">
    <property type="entry name" value="DXP_synth"/>
    <property type="match status" value="1"/>
</dbReference>
<dbReference type="GO" id="GO:0005829">
    <property type="term" value="C:cytosol"/>
    <property type="evidence" value="ECO:0007669"/>
    <property type="project" value="TreeGrafter"/>
</dbReference>
<evidence type="ECO:0000259" key="11">
    <source>
        <dbReference type="SMART" id="SM00861"/>
    </source>
</evidence>
<dbReference type="PANTHER" id="PTHR43322">
    <property type="entry name" value="1-D-DEOXYXYLULOSE 5-PHOSPHATE SYNTHASE-RELATED"/>
    <property type="match status" value="1"/>
</dbReference>
<accession>A0A1V4SV69</accession>
<comment type="similarity">
    <text evidence="2 10">Belongs to the transketolase family. DXPS subfamily.</text>
</comment>
<dbReference type="UniPathway" id="UPA00064">
    <property type="reaction ID" value="UER00091"/>
</dbReference>
<comment type="cofactor">
    <cofactor evidence="10">
        <name>thiamine diphosphate</name>
        <dbReference type="ChEBI" id="CHEBI:58937"/>
    </cofactor>
    <text evidence="10">Binds 1 thiamine pyrophosphate per subunit.</text>
</comment>
<keyword evidence="7 10" id="KW-0784">Thiamine biosynthesis</keyword>
<feature type="binding site" evidence="10">
    <location>
        <position position="174"/>
    </location>
    <ligand>
        <name>thiamine diphosphate</name>
        <dbReference type="ChEBI" id="CHEBI:58937"/>
    </ligand>
</feature>
<dbReference type="GO" id="GO:0008661">
    <property type="term" value="F:1-deoxy-D-xylulose-5-phosphate synthase activity"/>
    <property type="evidence" value="ECO:0007669"/>
    <property type="project" value="UniProtKB-UniRule"/>
</dbReference>
<feature type="domain" description="Transketolase-like pyrimidine-binding" evidence="11">
    <location>
        <begin position="314"/>
        <end position="478"/>
    </location>
</feature>
<comment type="function">
    <text evidence="10">Catalyzes the acyloin condensation reaction between C atoms 2 and 3 of pyruvate and glyceraldehyde 3-phosphate to yield 1-deoxy-D-xylulose-5-phosphate (DXP).</text>
</comment>
<comment type="pathway">
    <text evidence="1 10">Metabolic intermediate biosynthesis; 1-deoxy-D-xylulose 5-phosphate biosynthesis; 1-deoxy-D-xylulose 5-phosphate from D-glyceraldehyde 3-phosphate and pyruvate: step 1/1.</text>
</comment>
<evidence type="ECO:0000256" key="1">
    <source>
        <dbReference type="ARBA" id="ARBA00004980"/>
    </source>
</evidence>
<feature type="binding site" evidence="10">
    <location>
        <begin position="114"/>
        <end position="116"/>
    </location>
    <ligand>
        <name>thiamine diphosphate</name>
        <dbReference type="ChEBI" id="CHEBI:58937"/>
    </ligand>
</feature>
<evidence type="ECO:0000256" key="6">
    <source>
        <dbReference type="ARBA" id="ARBA00022842"/>
    </source>
</evidence>
<feature type="binding site" evidence="10">
    <location>
        <begin position="146"/>
        <end position="147"/>
    </location>
    <ligand>
        <name>thiamine diphosphate</name>
        <dbReference type="ChEBI" id="CHEBI:58937"/>
    </ligand>
</feature>
<dbReference type="InterPro" id="IPR020826">
    <property type="entry name" value="Transketolase_BS"/>
</dbReference>
<dbReference type="GO" id="GO:0009228">
    <property type="term" value="P:thiamine biosynthetic process"/>
    <property type="evidence" value="ECO:0007669"/>
    <property type="project" value="UniProtKB-UniRule"/>
</dbReference>
<evidence type="ECO:0000256" key="4">
    <source>
        <dbReference type="ARBA" id="ARBA00022679"/>
    </source>
</evidence>
<dbReference type="Proteomes" id="UP000191448">
    <property type="component" value="Unassembled WGS sequence"/>
</dbReference>
<gene>
    <name evidence="12" type="primary">dxs_3</name>
    <name evidence="10" type="synonym">dxs</name>
    <name evidence="12" type="ORF">CLTHE_14400</name>
</gene>
<dbReference type="InterPro" id="IPR009014">
    <property type="entry name" value="Transketo_C/PFOR_II"/>
</dbReference>
<dbReference type="PROSITE" id="PS00801">
    <property type="entry name" value="TRANSKETOLASE_1"/>
    <property type="match status" value="1"/>
</dbReference>
<dbReference type="Gene3D" id="3.40.50.970">
    <property type="match status" value="2"/>
</dbReference>
<dbReference type="GO" id="GO:0016114">
    <property type="term" value="P:terpenoid biosynthetic process"/>
    <property type="evidence" value="ECO:0007669"/>
    <property type="project" value="UniProtKB-UniRule"/>
</dbReference>
<comment type="caution">
    <text evidence="12">The sequence shown here is derived from an EMBL/GenBank/DDBJ whole genome shotgun (WGS) entry which is preliminary data.</text>
</comment>
<proteinExistence type="inferred from homology"/>
<comment type="catalytic activity">
    <reaction evidence="10">
        <text>D-glyceraldehyde 3-phosphate + pyruvate + H(+) = 1-deoxy-D-xylulose 5-phosphate + CO2</text>
        <dbReference type="Rhea" id="RHEA:12605"/>
        <dbReference type="ChEBI" id="CHEBI:15361"/>
        <dbReference type="ChEBI" id="CHEBI:15378"/>
        <dbReference type="ChEBI" id="CHEBI:16526"/>
        <dbReference type="ChEBI" id="CHEBI:57792"/>
        <dbReference type="ChEBI" id="CHEBI:59776"/>
        <dbReference type="EC" id="2.2.1.7"/>
    </reaction>
</comment>
<dbReference type="AlphaFoldDB" id="A0A1V4SV69"/>
<keyword evidence="6 10" id="KW-0460">Magnesium</keyword>
<feature type="binding site" evidence="10">
    <location>
        <position position="145"/>
    </location>
    <ligand>
        <name>Mg(2+)</name>
        <dbReference type="ChEBI" id="CHEBI:18420"/>
    </ligand>
</feature>
<dbReference type="NCBIfam" id="NF003933">
    <property type="entry name" value="PRK05444.2-2"/>
    <property type="match status" value="1"/>
</dbReference>
<dbReference type="EC" id="2.2.1.7" evidence="10"/>
<dbReference type="EMBL" id="LTAY01000037">
    <property type="protein sequence ID" value="OPX47869.1"/>
    <property type="molecule type" value="Genomic_DNA"/>
</dbReference>
<evidence type="ECO:0000256" key="7">
    <source>
        <dbReference type="ARBA" id="ARBA00022977"/>
    </source>
</evidence>
<dbReference type="Gene3D" id="3.40.50.920">
    <property type="match status" value="1"/>
</dbReference>
<protein>
    <recommendedName>
        <fullName evidence="10">1-deoxy-D-xylulose-5-phosphate synthase</fullName>
        <ecNumber evidence="10">2.2.1.7</ecNumber>
    </recommendedName>
    <alternativeName>
        <fullName evidence="10">1-deoxyxylulose-5-phosphate synthase</fullName>
        <shortName evidence="10">DXP synthase</shortName>
        <shortName evidence="10">DXPS</shortName>
    </alternativeName>
</protein>
<dbReference type="InterPro" id="IPR005477">
    <property type="entry name" value="Dxylulose-5-P_synthase"/>
</dbReference>
<dbReference type="NCBIfam" id="TIGR00204">
    <property type="entry name" value="dxs"/>
    <property type="match status" value="1"/>
</dbReference>
<comment type="cofactor">
    <cofactor evidence="10">
        <name>Mg(2+)</name>
        <dbReference type="ChEBI" id="CHEBI:18420"/>
    </cofactor>
    <text evidence="10">Binds 1 Mg(2+) ion per subunit.</text>
</comment>
<keyword evidence="4 10" id="KW-0808">Transferase</keyword>
<dbReference type="GO" id="GO:0000287">
    <property type="term" value="F:magnesium ion binding"/>
    <property type="evidence" value="ECO:0007669"/>
    <property type="project" value="UniProtKB-UniRule"/>
</dbReference>
<evidence type="ECO:0000256" key="9">
    <source>
        <dbReference type="ARBA" id="ARBA00023229"/>
    </source>
</evidence>
<feature type="binding site" evidence="10">
    <location>
        <position position="73"/>
    </location>
    <ligand>
        <name>thiamine diphosphate</name>
        <dbReference type="ChEBI" id="CHEBI:58937"/>
    </ligand>
</feature>
<name>A0A1V4SV69_9CLOT</name>
<dbReference type="CDD" id="cd02007">
    <property type="entry name" value="TPP_DXS"/>
    <property type="match status" value="1"/>
</dbReference>
<keyword evidence="9 10" id="KW-0414">Isoprene biosynthesis</keyword>
<comment type="subunit">
    <text evidence="3 10">Homodimer.</text>
</comment>
<dbReference type="InterPro" id="IPR049557">
    <property type="entry name" value="Transketolase_CS"/>
</dbReference>
<evidence type="ECO:0000256" key="8">
    <source>
        <dbReference type="ARBA" id="ARBA00023052"/>
    </source>
</evidence>
<feature type="binding site" evidence="10">
    <location>
        <position position="365"/>
    </location>
    <ligand>
        <name>thiamine diphosphate</name>
        <dbReference type="ChEBI" id="CHEBI:58937"/>
    </ligand>
</feature>
<dbReference type="SMART" id="SM00861">
    <property type="entry name" value="Transket_pyr"/>
    <property type="match status" value="1"/>
</dbReference>
<dbReference type="PROSITE" id="PS00802">
    <property type="entry name" value="TRANSKETOLASE_2"/>
    <property type="match status" value="1"/>
</dbReference>
<dbReference type="SUPFAM" id="SSF52518">
    <property type="entry name" value="Thiamin diphosphate-binding fold (THDP-binding)"/>
    <property type="match status" value="2"/>
</dbReference>
<dbReference type="GO" id="GO:0019288">
    <property type="term" value="P:isopentenyl diphosphate biosynthetic process, methylerythritol 4-phosphate pathway"/>
    <property type="evidence" value="ECO:0007669"/>
    <property type="project" value="TreeGrafter"/>
</dbReference>
<dbReference type="Pfam" id="PF13292">
    <property type="entry name" value="DXP_synthase_N"/>
    <property type="match status" value="1"/>
</dbReference>
<evidence type="ECO:0000256" key="5">
    <source>
        <dbReference type="ARBA" id="ARBA00022723"/>
    </source>
</evidence>
<reference evidence="12 13" key="1">
    <citation type="submission" date="2016-02" db="EMBL/GenBank/DDBJ databases">
        <title>Genome sequence of Clostridium thermobutyricum DSM 4928.</title>
        <authorList>
            <person name="Poehlein A."/>
            <person name="Daniel R."/>
        </authorList>
    </citation>
    <scope>NUCLEOTIDE SEQUENCE [LARGE SCALE GENOMIC DNA]</scope>
    <source>
        <strain evidence="12 13">DSM 4928</strain>
    </source>
</reference>
<dbReference type="InterPro" id="IPR033248">
    <property type="entry name" value="Transketolase_C"/>
</dbReference>
<evidence type="ECO:0000313" key="12">
    <source>
        <dbReference type="EMBL" id="OPX47869.1"/>
    </source>
</evidence>
<dbReference type="InterPro" id="IPR005475">
    <property type="entry name" value="Transketolase-like_Pyr-bd"/>
</dbReference>
<dbReference type="Pfam" id="PF02780">
    <property type="entry name" value="Transketolase_C"/>
    <property type="match status" value="1"/>
</dbReference>
<dbReference type="FunFam" id="3.40.50.970:FF:000005">
    <property type="entry name" value="1-deoxy-D-xylulose-5-phosphate synthase"/>
    <property type="match status" value="1"/>
</dbReference>
<evidence type="ECO:0000256" key="10">
    <source>
        <dbReference type="HAMAP-Rule" id="MF_00315"/>
    </source>
</evidence>
<dbReference type="RefSeq" id="WP_080022650.1">
    <property type="nucleotide sequence ID" value="NZ_LTAY01000037.1"/>
</dbReference>
<feature type="binding site" evidence="10">
    <location>
        <position position="284"/>
    </location>
    <ligand>
        <name>thiamine diphosphate</name>
        <dbReference type="ChEBI" id="CHEBI:58937"/>
    </ligand>
</feature>
<keyword evidence="8 10" id="KW-0786">Thiamine pyrophosphate</keyword>
<feature type="binding site" evidence="10">
    <location>
        <position position="174"/>
    </location>
    <ligand>
        <name>Mg(2+)</name>
        <dbReference type="ChEBI" id="CHEBI:18420"/>
    </ligand>
</feature>
<evidence type="ECO:0000313" key="13">
    <source>
        <dbReference type="Proteomes" id="UP000191448"/>
    </source>
</evidence>
<dbReference type="OrthoDB" id="9803371at2"/>
<sequence length="620" mass="68516">MDILNKIKSPIDVKKLSNKELYLVSNEIREFLVSSVSKTGGHLASNLGIVELTLSLFSEFDLNKDKIIWDVGHQSYVHKILTGRKDKFSVLRTHNGMSGFPKRNESQYDFFDTGHSSTSISAALGMARARDLKKEDNKIIAVIGDGALTGGMALEALNDVGFNKTNIIIILNDNQMSISNNVGGISSYLNRMRMKPKYNMLKNEVKSKLSGSEMGENIALKITKVKDSIKQLVVPSMLFEEMGIKYLGPIDGHDIVKLKEVISNAKMMTGPVIIHTITKKGKGYELAEKSPCKYHGVSPFNKTNGETIIKKSCESYSKRFGDSLIKIAKEDKDVVAITAAMPDGTGLNDFAKEFKERFFDVGIAEQHATTMAAGMACSGLKPVFAVYSTFLQRGFDQVLHDVCIQNLPVVFSIDRAGIVGEDGETHQGIFDLSYLSMIPNMTIMAPKCLDEVYPMLKWALNKGTPVAIRYPRGGDILDNLKGISNIELGKWETLIESDSNVCIISTGKMVSHSIIAADKLRKLGIEIELINATFIKPLDDDMLKELSSRKDIIITVEDNIIAGGLGSNIQMKLLEFGYKGKVESLGYKDKFIEQGKVDILYKEEGLDPDGIKNKVIELLK</sequence>
<keyword evidence="5 10" id="KW-0479">Metal-binding</keyword>
<evidence type="ECO:0000256" key="2">
    <source>
        <dbReference type="ARBA" id="ARBA00011081"/>
    </source>
</evidence>